<evidence type="ECO:0000256" key="1">
    <source>
        <dbReference type="ARBA" id="ARBA00023239"/>
    </source>
</evidence>
<dbReference type="PANTHER" id="PTHR21240">
    <property type="entry name" value="2-AMINO-3-CARBOXYLMUCONATE-6-SEMIALDEHYDE DECARBOXYLASE"/>
    <property type="match status" value="1"/>
</dbReference>
<keyword evidence="5" id="KW-1185">Reference proteome</keyword>
<keyword evidence="1" id="KW-0456">Lyase</keyword>
<dbReference type="RefSeq" id="WP_094689534.1">
    <property type="nucleotide sequence ID" value="NZ_JACBYZ010000001.1"/>
</dbReference>
<dbReference type="EMBL" id="MWWU01000002">
    <property type="protein sequence ID" value="OZG55942.1"/>
    <property type="molecule type" value="Genomic_DNA"/>
</dbReference>
<feature type="compositionally biased region" description="Basic and acidic residues" evidence="2">
    <location>
        <begin position="314"/>
        <end position="350"/>
    </location>
</feature>
<dbReference type="InterPro" id="IPR006680">
    <property type="entry name" value="Amidohydro-rel"/>
</dbReference>
<feature type="region of interest" description="Disordered" evidence="2">
    <location>
        <begin position="314"/>
        <end position="357"/>
    </location>
</feature>
<dbReference type="Proteomes" id="UP000228976">
    <property type="component" value="Unassembled WGS sequence"/>
</dbReference>
<name>A0A261F9Y8_9BIFI</name>
<dbReference type="OrthoDB" id="8673173at2"/>
<comment type="caution">
    <text evidence="4">The sequence shown here is derived from an EMBL/GenBank/DDBJ whole genome shotgun (WGS) entry which is preliminary data.</text>
</comment>
<protein>
    <submittedName>
        <fullName evidence="4">4-oxalomesaconate hydratase</fullName>
    </submittedName>
</protein>
<dbReference type="GO" id="GO:0019748">
    <property type="term" value="P:secondary metabolic process"/>
    <property type="evidence" value="ECO:0007669"/>
    <property type="project" value="TreeGrafter"/>
</dbReference>
<dbReference type="AlphaFoldDB" id="A0A261F9Y8"/>
<gene>
    <name evidence="4" type="ORF">AEAE_0430</name>
</gene>
<dbReference type="SUPFAM" id="SSF51556">
    <property type="entry name" value="Metallo-dependent hydrolases"/>
    <property type="match status" value="1"/>
</dbReference>
<organism evidence="4 5">
    <name type="scientific">Aeriscardovia aeriphila</name>
    <dbReference type="NCBI Taxonomy" id="218139"/>
    <lineage>
        <taxon>Bacteria</taxon>
        <taxon>Bacillati</taxon>
        <taxon>Actinomycetota</taxon>
        <taxon>Actinomycetes</taxon>
        <taxon>Bifidobacteriales</taxon>
        <taxon>Bifidobacteriaceae</taxon>
        <taxon>Aeriscardovia</taxon>
    </lineage>
</organism>
<evidence type="ECO:0000313" key="4">
    <source>
        <dbReference type="EMBL" id="OZG55942.1"/>
    </source>
</evidence>
<accession>A0A261F9Y8</accession>
<dbReference type="Pfam" id="PF04909">
    <property type="entry name" value="Amidohydro_2"/>
    <property type="match status" value="1"/>
</dbReference>
<sequence>MPTIDVFTHVLPRAYERALERSQANLGARHPSVRENLLTDMDMRLVANPPRSLQIVGSVIFDEQIREKYRAEVAQTANQELSQLVLDHPELFEGAIAHLPLNDLEFSCHYLADTIARSDTLVGIQMLTHEDGRNFADEQNSALFSMLNEVRRPVWLHPVAEHSSPHFLESARQQLLATVRDLMDLRWAASYPRVRVILHGGVAALFAQGEVSAEATRLAAQQNFVVDTAWANSLEITTAVKTLGAGRVLFSSDSPFATETGVESLDVAQHALEQVKAAHIDEQEKQLVLSGSWEHMRARIPVNVLSEQDLYEEEKAQAKAEKAKKEAEEDEKLQAEIDAEQKKNADRDDSNGLSASF</sequence>
<evidence type="ECO:0000259" key="3">
    <source>
        <dbReference type="Pfam" id="PF04909"/>
    </source>
</evidence>
<evidence type="ECO:0000313" key="5">
    <source>
        <dbReference type="Proteomes" id="UP000228976"/>
    </source>
</evidence>
<dbReference type="PANTHER" id="PTHR21240:SF28">
    <property type="entry name" value="ISO-OROTATE DECARBOXYLASE (EUROFUNG)"/>
    <property type="match status" value="1"/>
</dbReference>
<evidence type="ECO:0000256" key="2">
    <source>
        <dbReference type="SAM" id="MobiDB-lite"/>
    </source>
</evidence>
<dbReference type="GO" id="GO:0016831">
    <property type="term" value="F:carboxy-lyase activity"/>
    <property type="evidence" value="ECO:0007669"/>
    <property type="project" value="InterPro"/>
</dbReference>
<dbReference type="GO" id="GO:0016787">
    <property type="term" value="F:hydrolase activity"/>
    <property type="evidence" value="ECO:0007669"/>
    <property type="project" value="InterPro"/>
</dbReference>
<proteinExistence type="predicted"/>
<dbReference type="InterPro" id="IPR032465">
    <property type="entry name" value="ACMSD"/>
</dbReference>
<feature type="domain" description="Amidohydrolase-related" evidence="3">
    <location>
        <begin position="4"/>
        <end position="290"/>
    </location>
</feature>
<dbReference type="GO" id="GO:0005737">
    <property type="term" value="C:cytoplasm"/>
    <property type="evidence" value="ECO:0007669"/>
    <property type="project" value="TreeGrafter"/>
</dbReference>
<reference evidence="4 5" key="1">
    <citation type="journal article" date="2017" name="BMC Genomics">
        <title>Comparative genomic and phylogenomic analyses of the Bifidobacteriaceae family.</title>
        <authorList>
            <person name="Lugli G.A."/>
            <person name="Milani C."/>
            <person name="Turroni F."/>
            <person name="Duranti S."/>
            <person name="Mancabelli L."/>
            <person name="Mangifesta M."/>
            <person name="Ferrario C."/>
            <person name="Modesto M."/>
            <person name="Mattarelli P."/>
            <person name="Jiri K."/>
            <person name="van Sinderen D."/>
            <person name="Ventura M."/>
        </authorList>
    </citation>
    <scope>NUCLEOTIDE SEQUENCE [LARGE SCALE GENOMIC DNA]</scope>
    <source>
        <strain evidence="4 5">LMG 21773</strain>
    </source>
</reference>
<dbReference type="InterPro" id="IPR032466">
    <property type="entry name" value="Metal_Hydrolase"/>
</dbReference>
<dbReference type="Gene3D" id="3.20.20.140">
    <property type="entry name" value="Metal-dependent hydrolases"/>
    <property type="match status" value="1"/>
</dbReference>